<name>A0ABP3K515_9BACI</name>
<dbReference type="Pfam" id="PF06114">
    <property type="entry name" value="Peptidase_M78"/>
    <property type="match status" value="1"/>
</dbReference>
<dbReference type="InterPro" id="IPR010359">
    <property type="entry name" value="IrrE_HExxH"/>
</dbReference>
<comment type="caution">
    <text evidence="2">The sequence shown here is derived from an EMBL/GenBank/DDBJ whole genome shotgun (WGS) entry which is preliminary data.</text>
</comment>
<accession>A0ABP3K515</accession>
<reference evidence="3" key="1">
    <citation type="journal article" date="2019" name="Int. J. Syst. Evol. Microbiol.">
        <title>The Global Catalogue of Microorganisms (GCM) 10K type strain sequencing project: providing services to taxonomists for standard genome sequencing and annotation.</title>
        <authorList>
            <consortium name="The Broad Institute Genomics Platform"/>
            <consortium name="The Broad Institute Genome Sequencing Center for Infectious Disease"/>
            <person name="Wu L."/>
            <person name="Ma J."/>
        </authorList>
    </citation>
    <scope>NUCLEOTIDE SEQUENCE [LARGE SCALE GENOMIC DNA]</scope>
    <source>
        <strain evidence="3">JCM 14193</strain>
    </source>
</reference>
<evidence type="ECO:0000313" key="3">
    <source>
        <dbReference type="Proteomes" id="UP001500740"/>
    </source>
</evidence>
<dbReference type="EMBL" id="BAAACZ010000030">
    <property type="protein sequence ID" value="GAA0471703.1"/>
    <property type="molecule type" value="Genomic_DNA"/>
</dbReference>
<proteinExistence type="predicted"/>
<keyword evidence="3" id="KW-1185">Reference proteome</keyword>
<organism evidence="2 3">
    <name type="scientific">Alkalibacillus silvisoli</name>
    <dbReference type="NCBI Taxonomy" id="392823"/>
    <lineage>
        <taxon>Bacteria</taxon>
        <taxon>Bacillati</taxon>
        <taxon>Bacillota</taxon>
        <taxon>Bacilli</taxon>
        <taxon>Bacillales</taxon>
        <taxon>Bacillaceae</taxon>
        <taxon>Alkalibacillus</taxon>
    </lineage>
</organism>
<protein>
    <recommendedName>
        <fullName evidence="1">IrrE N-terminal-like domain-containing protein</fullName>
    </recommendedName>
</protein>
<gene>
    <name evidence="2" type="ORF">GCM10008935_29570</name>
</gene>
<evidence type="ECO:0000313" key="2">
    <source>
        <dbReference type="EMBL" id="GAA0471703.1"/>
    </source>
</evidence>
<evidence type="ECO:0000259" key="1">
    <source>
        <dbReference type="Pfam" id="PF06114"/>
    </source>
</evidence>
<dbReference type="RefSeq" id="WP_343784923.1">
    <property type="nucleotide sequence ID" value="NZ_BAAACZ010000030.1"/>
</dbReference>
<feature type="domain" description="IrrE N-terminal-like" evidence="1">
    <location>
        <begin position="54"/>
        <end position="148"/>
    </location>
</feature>
<dbReference type="Proteomes" id="UP001500740">
    <property type="component" value="Unassembled WGS sequence"/>
</dbReference>
<sequence>MTKLTYQPTTLENWVSRFYRKNGLLYPDDLYISDISCKLGIYLTMDQPFTYSFEEDDLKLINVSYDLPTHKQREAFFHELCHIFRHTGNQVMMPEAFRELQERDAKHFTIYAAIPFHMLTQYKLKDDQIHWTLAEDFNVPAEIARERVEKIYRNATKKQKMYA</sequence>